<dbReference type="PANTHER" id="PTHR43584">
    <property type="entry name" value="NUCLEOTIDYL TRANSFERASE"/>
    <property type="match status" value="1"/>
</dbReference>
<evidence type="ECO:0000313" key="3">
    <source>
        <dbReference type="EMBL" id="RKX71482.1"/>
    </source>
</evidence>
<evidence type="ECO:0000256" key="2">
    <source>
        <dbReference type="ARBA" id="ARBA00023315"/>
    </source>
</evidence>
<name>A0A660SLU3_UNCW3</name>
<organism evidence="3 4">
    <name type="scientific">candidate division WOR-3 bacterium</name>
    <dbReference type="NCBI Taxonomy" id="2052148"/>
    <lineage>
        <taxon>Bacteria</taxon>
        <taxon>Bacteria division WOR-3</taxon>
    </lineage>
</organism>
<gene>
    <name evidence="3" type="ORF">DRP53_01510</name>
</gene>
<protein>
    <recommendedName>
        <fullName evidence="5">Glucose-1-phosphate thymidylyltransferase</fullName>
    </recommendedName>
</protein>
<dbReference type="AlphaFoldDB" id="A0A660SLU3"/>
<keyword evidence="1" id="KW-0808">Transferase</keyword>
<dbReference type="InterPro" id="IPR050065">
    <property type="entry name" value="GlmU-like"/>
</dbReference>
<dbReference type="Proteomes" id="UP000268469">
    <property type="component" value="Unassembled WGS sequence"/>
</dbReference>
<keyword evidence="2" id="KW-0012">Acyltransferase</keyword>
<dbReference type="PANTHER" id="PTHR43584:SF9">
    <property type="entry name" value="TRANSFERASE HEXAPEPTIDE REPEAT CONTAINING PROTEIN"/>
    <property type="match status" value="1"/>
</dbReference>
<evidence type="ECO:0008006" key="5">
    <source>
        <dbReference type="Google" id="ProtNLM"/>
    </source>
</evidence>
<dbReference type="NCBIfam" id="TIGR03991">
    <property type="entry name" value="alt_bact_glmU"/>
    <property type="match status" value="1"/>
</dbReference>
<reference evidence="3 4" key="1">
    <citation type="submission" date="2018-06" db="EMBL/GenBank/DDBJ databases">
        <title>Extensive metabolic versatility and redundancy in microbially diverse, dynamic hydrothermal sediments.</title>
        <authorList>
            <person name="Dombrowski N."/>
            <person name="Teske A."/>
            <person name="Baker B.J."/>
        </authorList>
    </citation>
    <scope>NUCLEOTIDE SEQUENCE [LARGE SCALE GENOMIC DNA]</scope>
    <source>
        <strain evidence="3">B36_G15</strain>
    </source>
</reference>
<dbReference type="InterPro" id="IPR023917">
    <property type="entry name" value="Bifunctiontional_GlmU_bac-type"/>
</dbReference>
<dbReference type="Gene3D" id="2.160.10.10">
    <property type="entry name" value="Hexapeptide repeat proteins"/>
    <property type="match status" value="1"/>
</dbReference>
<dbReference type="SUPFAM" id="SSF51161">
    <property type="entry name" value="Trimeric LpxA-like enzymes"/>
    <property type="match status" value="1"/>
</dbReference>
<dbReference type="GO" id="GO:0016746">
    <property type="term" value="F:acyltransferase activity"/>
    <property type="evidence" value="ECO:0007669"/>
    <property type="project" value="UniProtKB-KW"/>
</dbReference>
<dbReference type="GO" id="GO:0016779">
    <property type="term" value="F:nucleotidyltransferase activity"/>
    <property type="evidence" value="ECO:0007669"/>
    <property type="project" value="UniProtKB-ARBA"/>
</dbReference>
<accession>A0A660SLU3</accession>
<evidence type="ECO:0000313" key="4">
    <source>
        <dbReference type="Proteomes" id="UP000268469"/>
    </source>
</evidence>
<dbReference type="InterPro" id="IPR011004">
    <property type="entry name" value="Trimer_LpxA-like_sf"/>
</dbReference>
<comment type="caution">
    <text evidence="3">The sequence shown here is derived from an EMBL/GenBank/DDBJ whole genome shotgun (WGS) entry which is preliminary data.</text>
</comment>
<proteinExistence type="predicted"/>
<dbReference type="EMBL" id="QNBE01000008">
    <property type="protein sequence ID" value="RKX71482.1"/>
    <property type="molecule type" value="Genomic_DNA"/>
</dbReference>
<evidence type="ECO:0000256" key="1">
    <source>
        <dbReference type="ARBA" id="ARBA00022679"/>
    </source>
</evidence>
<sequence length="381" mass="42655">MIIYYQDPEADFYPLDLFRHQAKLLIGTTPFGERKRGMFLPPPWLEPLYARPRPKGSCLYLRATTILLERIGSKNREVVLRSKEGRLVGFLIARPPYPRTREEIEARIRKIRESRTVRTIDFYHLWELIDQNGRIITSDFDRPKRAGSIDSRAALLGKEIVIGKGSRIDPYAVIDAREGPVIIGEKVRIKSNSVIEGPAYIGSETVIDGAIIRGGTSIGKNCRIGGEVEASIILSYTNKHHEGFLGHSYLGSWINLGALTTNSDLKNNYHPVRIRYKGKEFETGLLKVGCFIGDHVKTGIGTLIPTGGIIGPCTNIFGGGMIDRYVPAFRWGRPGSYEEYEIEKLIDTARTVMARRGVSLTKGYERVIRAVHRLETGGGDV</sequence>